<evidence type="ECO:0000313" key="2">
    <source>
        <dbReference type="EMBL" id="KXU16073.1"/>
    </source>
</evidence>
<reference evidence="2 3" key="1">
    <citation type="submission" date="2016-01" db="EMBL/GenBank/DDBJ databases">
        <title>Highly variable Streptococcus oralis are common among viridans streptococci isolated from primates.</title>
        <authorList>
            <person name="Denapaite D."/>
            <person name="Rieger M."/>
            <person name="Koendgen S."/>
            <person name="Brueckner R."/>
            <person name="Ochigava I."/>
            <person name="Kappeler P."/>
            <person name="Maetz-Rensing K."/>
            <person name="Leendertz F."/>
            <person name="Hakenbeck R."/>
        </authorList>
    </citation>
    <scope>NUCLEOTIDE SEQUENCE [LARGE SCALE GENOMIC DNA]</scope>
    <source>
        <strain evidence="2 3">DD17</strain>
    </source>
</reference>
<dbReference type="EMBL" id="LQZE01000152">
    <property type="protein sequence ID" value="KXU16073.1"/>
    <property type="molecule type" value="Genomic_DNA"/>
</dbReference>
<keyword evidence="1" id="KW-0812">Transmembrane</keyword>
<feature type="transmembrane region" description="Helical" evidence="1">
    <location>
        <begin position="159"/>
        <end position="178"/>
    </location>
</feature>
<accession>A0A139RMV4</accession>
<gene>
    <name evidence="2" type="ORF">SORDD17_00714</name>
</gene>
<feature type="transmembrane region" description="Helical" evidence="1">
    <location>
        <begin position="20"/>
        <end position="38"/>
    </location>
</feature>
<feature type="transmembrane region" description="Helical" evidence="1">
    <location>
        <begin position="45"/>
        <end position="65"/>
    </location>
</feature>
<feature type="transmembrane region" description="Helical" evidence="1">
    <location>
        <begin position="124"/>
        <end position="147"/>
    </location>
</feature>
<feature type="transmembrane region" description="Helical" evidence="1">
    <location>
        <begin position="100"/>
        <end position="118"/>
    </location>
</feature>
<keyword evidence="1" id="KW-0472">Membrane</keyword>
<dbReference type="NCBIfam" id="TIGR02206">
    <property type="entry name" value="intg_mem_TP0381"/>
    <property type="match status" value="1"/>
</dbReference>
<dbReference type="PATRIC" id="fig|1303.87.peg.865"/>
<dbReference type="InterPro" id="IPR011737">
    <property type="entry name" value="CHP02206_TP0381"/>
</dbReference>
<keyword evidence="1" id="KW-1133">Transmembrane helix</keyword>
<name>A0A139RMV4_STROR</name>
<dbReference type="Pfam" id="PF14808">
    <property type="entry name" value="TMEM164"/>
    <property type="match status" value="1"/>
</dbReference>
<dbReference type="AlphaFoldDB" id="A0A139RMV4"/>
<proteinExistence type="predicted"/>
<protein>
    <submittedName>
        <fullName evidence="2">Putative membrane protein</fullName>
    </submittedName>
</protein>
<evidence type="ECO:0000256" key="1">
    <source>
        <dbReference type="SAM" id="Phobius"/>
    </source>
</evidence>
<feature type="transmembrane region" description="Helical" evidence="1">
    <location>
        <begin position="198"/>
        <end position="218"/>
    </location>
</feature>
<comment type="caution">
    <text evidence="2">The sequence shown here is derived from an EMBL/GenBank/DDBJ whole genome shotgun (WGS) entry which is preliminary data.</text>
</comment>
<dbReference type="RefSeq" id="WP_061865640.1">
    <property type="nucleotide sequence ID" value="NZ_KQ970796.1"/>
</dbReference>
<dbReference type="Proteomes" id="UP000072989">
    <property type="component" value="Unassembled WGS sequence"/>
</dbReference>
<organism evidence="2 3">
    <name type="scientific">Streptococcus oralis</name>
    <dbReference type="NCBI Taxonomy" id="1303"/>
    <lineage>
        <taxon>Bacteria</taxon>
        <taxon>Bacillati</taxon>
        <taxon>Bacillota</taxon>
        <taxon>Bacilli</taxon>
        <taxon>Lactobacillales</taxon>
        <taxon>Streptococcaceae</taxon>
        <taxon>Streptococcus</taxon>
    </lineage>
</organism>
<sequence length="235" mass="27338">MNLWDQLFTTQISKPPQFELHWYIGLLCLLSLTFYISYRYRDKVAYQRVIQIFQAVQLIVLYSWYLWNQMPLSESLPFYHCRIAMFVLLLIPGTSKYKQYFALLGTFGATAALVYPIFDSYPFPHVTILSFIIGHVALLGNALLYLFRNYKPFLLTLKDMVMITFTLNVFIWIVNLVVGGDYGFLNRPPLVGNYGQPLNYLIVSTVIVIAILLTTKILEVFLQQKSEEFIQEKAL</sequence>
<evidence type="ECO:0000313" key="3">
    <source>
        <dbReference type="Proteomes" id="UP000072989"/>
    </source>
</evidence>
<feature type="transmembrane region" description="Helical" evidence="1">
    <location>
        <begin position="77"/>
        <end position="93"/>
    </location>
</feature>